<accession>A0ABP9PWJ1</accession>
<dbReference type="InterPro" id="IPR002878">
    <property type="entry name" value="ChsH2_C"/>
</dbReference>
<proteinExistence type="predicted"/>
<name>A0ABP9PWJ1_9PSEU</name>
<reference evidence="4" key="1">
    <citation type="journal article" date="2019" name="Int. J. Syst. Evol. Microbiol.">
        <title>The Global Catalogue of Microorganisms (GCM) 10K type strain sequencing project: providing services to taxonomists for standard genome sequencing and annotation.</title>
        <authorList>
            <consortium name="The Broad Institute Genomics Platform"/>
            <consortium name="The Broad Institute Genome Sequencing Center for Infectious Disease"/>
            <person name="Wu L."/>
            <person name="Ma J."/>
        </authorList>
    </citation>
    <scope>NUCLEOTIDE SEQUENCE [LARGE SCALE GENOMIC DNA]</scope>
    <source>
        <strain evidence="4">JCM 18303</strain>
    </source>
</reference>
<evidence type="ECO:0000259" key="2">
    <source>
        <dbReference type="Pfam" id="PF12172"/>
    </source>
</evidence>
<dbReference type="Pfam" id="PF01796">
    <property type="entry name" value="OB_ChsH2_C"/>
    <property type="match status" value="1"/>
</dbReference>
<keyword evidence="4" id="KW-1185">Reference proteome</keyword>
<dbReference type="Proteomes" id="UP001428817">
    <property type="component" value="Unassembled WGS sequence"/>
</dbReference>
<feature type="domain" description="ChsH2 C-terminal OB-fold" evidence="1">
    <location>
        <begin position="60"/>
        <end position="122"/>
    </location>
</feature>
<sequence length="155" mass="17320">MPDVLAERPVPAPDPLADFFWQSGRDGMLRIARCRDCGFWVHPPSLPCPRCLGRAVHPEPVSGRAVVHSFTVNVQQWRPGQDPYVIAVVELPEQDGLRLTTNIVGCPVSEVHIDQPVRVAFVARGGRYYPVFTPACPIQSRSTSTGFDLWRSPYR</sequence>
<dbReference type="Gene3D" id="6.10.30.10">
    <property type="match status" value="1"/>
</dbReference>
<dbReference type="InterPro" id="IPR022002">
    <property type="entry name" value="ChsH2_Znr"/>
</dbReference>
<dbReference type="PANTHER" id="PTHR34075:SF5">
    <property type="entry name" value="BLR3430 PROTEIN"/>
    <property type="match status" value="1"/>
</dbReference>
<feature type="domain" description="ChsH2 rubredoxin-like zinc ribbon" evidence="2">
    <location>
        <begin position="21"/>
        <end position="56"/>
    </location>
</feature>
<evidence type="ECO:0008006" key="5">
    <source>
        <dbReference type="Google" id="ProtNLM"/>
    </source>
</evidence>
<comment type="caution">
    <text evidence="3">The sequence shown here is derived from an EMBL/GenBank/DDBJ whole genome shotgun (WGS) entry which is preliminary data.</text>
</comment>
<gene>
    <name evidence="3" type="ORF">GCM10023321_23690</name>
</gene>
<dbReference type="PANTHER" id="PTHR34075">
    <property type="entry name" value="BLR3430 PROTEIN"/>
    <property type="match status" value="1"/>
</dbReference>
<evidence type="ECO:0000259" key="1">
    <source>
        <dbReference type="Pfam" id="PF01796"/>
    </source>
</evidence>
<organism evidence="3 4">
    <name type="scientific">Pseudonocardia eucalypti</name>
    <dbReference type="NCBI Taxonomy" id="648755"/>
    <lineage>
        <taxon>Bacteria</taxon>
        <taxon>Bacillati</taxon>
        <taxon>Actinomycetota</taxon>
        <taxon>Actinomycetes</taxon>
        <taxon>Pseudonocardiales</taxon>
        <taxon>Pseudonocardiaceae</taxon>
        <taxon>Pseudonocardia</taxon>
    </lineage>
</organism>
<dbReference type="InterPro" id="IPR052513">
    <property type="entry name" value="Thioester_dehydratase-like"/>
</dbReference>
<evidence type="ECO:0000313" key="3">
    <source>
        <dbReference type="EMBL" id="GAA5153441.1"/>
    </source>
</evidence>
<dbReference type="InterPro" id="IPR012340">
    <property type="entry name" value="NA-bd_OB-fold"/>
</dbReference>
<dbReference type="SUPFAM" id="SSF50249">
    <property type="entry name" value="Nucleic acid-binding proteins"/>
    <property type="match status" value="1"/>
</dbReference>
<dbReference type="Pfam" id="PF12172">
    <property type="entry name" value="zf-ChsH2"/>
    <property type="match status" value="1"/>
</dbReference>
<dbReference type="EMBL" id="BAABJP010000008">
    <property type="protein sequence ID" value="GAA5153441.1"/>
    <property type="molecule type" value="Genomic_DNA"/>
</dbReference>
<evidence type="ECO:0000313" key="4">
    <source>
        <dbReference type="Proteomes" id="UP001428817"/>
    </source>
</evidence>
<protein>
    <recommendedName>
        <fullName evidence="5">DNA-binding protein</fullName>
    </recommendedName>
</protein>